<organism evidence="2 3">
    <name type="scientific">Gomphillus americanus</name>
    <dbReference type="NCBI Taxonomy" id="1940652"/>
    <lineage>
        <taxon>Eukaryota</taxon>
        <taxon>Fungi</taxon>
        <taxon>Dikarya</taxon>
        <taxon>Ascomycota</taxon>
        <taxon>Pezizomycotina</taxon>
        <taxon>Lecanoromycetes</taxon>
        <taxon>OSLEUM clade</taxon>
        <taxon>Ostropomycetidae</taxon>
        <taxon>Ostropales</taxon>
        <taxon>Graphidaceae</taxon>
        <taxon>Gomphilloideae</taxon>
        <taxon>Gomphillus</taxon>
    </lineage>
</organism>
<proteinExistence type="predicted"/>
<reference evidence="2" key="1">
    <citation type="submission" date="2021-03" db="EMBL/GenBank/DDBJ databases">
        <authorList>
            <person name="Tagirdzhanova G."/>
        </authorList>
    </citation>
    <scope>NUCLEOTIDE SEQUENCE</scope>
</reference>
<evidence type="ECO:0000313" key="2">
    <source>
        <dbReference type="EMBL" id="CAF9921278.1"/>
    </source>
</evidence>
<accession>A0A8H3IJN8</accession>
<name>A0A8H3IJN8_9LECA</name>
<feature type="compositionally biased region" description="Basic and acidic residues" evidence="1">
    <location>
        <begin position="10"/>
        <end position="22"/>
    </location>
</feature>
<feature type="region of interest" description="Disordered" evidence="1">
    <location>
        <begin position="61"/>
        <end position="115"/>
    </location>
</feature>
<evidence type="ECO:0000313" key="3">
    <source>
        <dbReference type="Proteomes" id="UP000664169"/>
    </source>
</evidence>
<sequence length="115" mass="12302">MQRDPNATNKARERERKEEERSGMAGLSFKPVKLGTGAGEGDEGMEAKGLSKGFKKGGFKSAFGDGGVTVVPETKGENVEMGKAEEDGEVESESDEELYDPRRPTGCREDCIGGV</sequence>
<feature type="compositionally biased region" description="Basic and acidic residues" evidence="1">
    <location>
        <begin position="74"/>
        <end position="85"/>
    </location>
</feature>
<dbReference type="AlphaFoldDB" id="A0A8H3IJN8"/>
<evidence type="ECO:0000256" key="1">
    <source>
        <dbReference type="SAM" id="MobiDB-lite"/>
    </source>
</evidence>
<comment type="caution">
    <text evidence="2">The sequence shown here is derived from an EMBL/GenBank/DDBJ whole genome shotgun (WGS) entry which is preliminary data.</text>
</comment>
<protein>
    <submittedName>
        <fullName evidence="2">Uncharacterized protein</fullName>
    </submittedName>
</protein>
<keyword evidence="3" id="KW-1185">Reference proteome</keyword>
<dbReference type="EMBL" id="CAJPDQ010000016">
    <property type="protein sequence ID" value="CAF9921278.1"/>
    <property type="molecule type" value="Genomic_DNA"/>
</dbReference>
<gene>
    <name evidence="2" type="ORF">GOMPHAMPRED_002278</name>
</gene>
<feature type="compositionally biased region" description="Basic and acidic residues" evidence="1">
    <location>
        <begin position="99"/>
        <end position="115"/>
    </location>
</feature>
<feature type="compositionally biased region" description="Acidic residues" evidence="1">
    <location>
        <begin position="86"/>
        <end position="98"/>
    </location>
</feature>
<feature type="region of interest" description="Disordered" evidence="1">
    <location>
        <begin position="1"/>
        <end position="46"/>
    </location>
</feature>
<dbReference type="Proteomes" id="UP000664169">
    <property type="component" value="Unassembled WGS sequence"/>
</dbReference>